<dbReference type="GO" id="GO:0008757">
    <property type="term" value="F:S-adenosylmethionine-dependent methyltransferase activity"/>
    <property type="evidence" value="ECO:0007669"/>
    <property type="project" value="InterPro"/>
</dbReference>
<feature type="domain" description="Methyltransferase type 11" evidence="1">
    <location>
        <begin position="39"/>
        <end position="117"/>
    </location>
</feature>
<dbReference type="InterPro" id="IPR013216">
    <property type="entry name" value="Methyltransf_11"/>
</dbReference>
<dbReference type="Gene3D" id="3.40.50.150">
    <property type="entry name" value="Vaccinia Virus protein VP39"/>
    <property type="match status" value="1"/>
</dbReference>
<gene>
    <name evidence="2" type="ORF">UV68_C0031G0010</name>
</gene>
<proteinExistence type="predicted"/>
<dbReference type="AlphaFoldDB" id="A0A0G1D4X4"/>
<reference evidence="2 3" key="1">
    <citation type="journal article" date="2015" name="Nature">
        <title>rRNA introns, odd ribosomes, and small enigmatic genomes across a large radiation of phyla.</title>
        <authorList>
            <person name="Brown C.T."/>
            <person name="Hug L.A."/>
            <person name="Thomas B.C."/>
            <person name="Sharon I."/>
            <person name="Castelle C.J."/>
            <person name="Singh A."/>
            <person name="Wilkins M.J."/>
            <person name="Williams K.H."/>
            <person name="Banfield J.F."/>
        </authorList>
    </citation>
    <scope>NUCLEOTIDE SEQUENCE [LARGE SCALE GENOMIC DNA]</scope>
</reference>
<protein>
    <submittedName>
        <fullName evidence="2">Methyltransferase type 11</fullName>
    </submittedName>
</protein>
<dbReference type="CDD" id="cd02440">
    <property type="entry name" value="AdoMet_MTases"/>
    <property type="match status" value="1"/>
</dbReference>
<evidence type="ECO:0000313" key="3">
    <source>
        <dbReference type="Proteomes" id="UP000033980"/>
    </source>
</evidence>
<keyword evidence="2" id="KW-0808">Transferase</keyword>
<keyword evidence="2" id="KW-0489">Methyltransferase</keyword>
<dbReference type="Pfam" id="PF08241">
    <property type="entry name" value="Methyltransf_11"/>
    <property type="match status" value="1"/>
</dbReference>
<dbReference type="EMBL" id="LCFK01000031">
    <property type="protein sequence ID" value="KKS92950.1"/>
    <property type="molecule type" value="Genomic_DNA"/>
</dbReference>
<comment type="caution">
    <text evidence="2">The sequence shown here is derived from an EMBL/GenBank/DDBJ whole genome shotgun (WGS) entry which is preliminary data.</text>
</comment>
<name>A0A0G1D4X4_9BACT</name>
<dbReference type="Proteomes" id="UP000033980">
    <property type="component" value="Unassembled WGS sequence"/>
</dbReference>
<dbReference type="SUPFAM" id="SSF53335">
    <property type="entry name" value="S-adenosyl-L-methionine-dependent methyltransferases"/>
    <property type="match status" value="1"/>
</dbReference>
<dbReference type="InterPro" id="IPR029063">
    <property type="entry name" value="SAM-dependent_MTases_sf"/>
</dbReference>
<evidence type="ECO:0000313" key="2">
    <source>
        <dbReference type="EMBL" id="KKS92950.1"/>
    </source>
</evidence>
<evidence type="ECO:0000259" key="1">
    <source>
        <dbReference type="Pfam" id="PF08241"/>
    </source>
</evidence>
<accession>A0A0G1D4X4</accession>
<sequence length="192" mass="22341">MKSVEKANSWSRIVHAVMWRKANHVWKHVGSYVQGKKILDVGMGSGSIAYFLNKKGFSVTSVDVDDLSIYNDLKPIIYDGHKLPFRDKEFDSAVIIHVLHHCQDGLEVLKETMRVAKRVIFIEDTFRNGFEWFLVSVFDSLTNGELWWHKYRSVSDWTKIIKKYGWRLTATSEWSEVGVTSPYGRYCLFVIE</sequence>
<dbReference type="GO" id="GO:0032259">
    <property type="term" value="P:methylation"/>
    <property type="evidence" value="ECO:0007669"/>
    <property type="project" value="UniProtKB-KW"/>
</dbReference>
<organism evidence="2 3">
    <name type="scientific">Candidatus Collierbacteria bacterium GW2011_GWC2_43_12</name>
    <dbReference type="NCBI Taxonomy" id="1618390"/>
    <lineage>
        <taxon>Bacteria</taxon>
        <taxon>Candidatus Collieribacteriota</taxon>
    </lineage>
</organism>